<dbReference type="AlphaFoldDB" id="A0A9W5B250"/>
<gene>
    <name evidence="1" type="ORF">AGR2A_Cc70064</name>
</gene>
<dbReference type="Proteomes" id="UP000191933">
    <property type="component" value="Unassembled WGS sequence"/>
</dbReference>
<reference evidence="1 2" key="1">
    <citation type="submission" date="2016-01" db="EMBL/GenBank/DDBJ databases">
        <authorList>
            <person name="Regsiter A."/>
            <person name="william w."/>
        </authorList>
    </citation>
    <scope>NUCLEOTIDE SEQUENCE [LARGE SCALE GENOMIC DNA]</scope>
    <source>
        <strain evidence="1 2">CFBP 5494</strain>
    </source>
</reference>
<dbReference type="PROSITE" id="PS51257">
    <property type="entry name" value="PROKAR_LIPOPROTEIN"/>
    <property type="match status" value="1"/>
</dbReference>
<keyword evidence="2" id="KW-1185">Reference proteome</keyword>
<organism evidence="1 2">
    <name type="scientific">Agrobacterium genomosp. 2 str. CFBP 5494</name>
    <dbReference type="NCBI Taxonomy" id="1183436"/>
    <lineage>
        <taxon>Bacteria</taxon>
        <taxon>Pseudomonadati</taxon>
        <taxon>Pseudomonadota</taxon>
        <taxon>Alphaproteobacteria</taxon>
        <taxon>Hyphomicrobiales</taxon>
        <taxon>Rhizobiaceae</taxon>
        <taxon>Rhizobium/Agrobacterium group</taxon>
        <taxon>Agrobacterium</taxon>
        <taxon>Agrobacterium tumefaciens complex</taxon>
    </lineage>
</organism>
<name>A0A9W5B250_9HYPH</name>
<protein>
    <submittedName>
        <fullName evidence="1">Uncharacterized protein</fullName>
    </submittedName>
</protein>
<evidence type="ECO:0000313" key="2">
    <source>
        <dbReference type="Proteomes" id="UP000191933"/>
    </source>
</evidence>
<accession>A0A9W5B250</accession>
<comment type="caution">
    <text evidence="1">The sequence shown here is derived from an EMBL/GenBank/DDBJ whole genome shotgun (WGS) entry which is preliminary data.</text>
</comment>
<dbReference type="EMBL" id="FBVY01000018">
    <property type="protein sequence ID" value="CUW93631.1"/>
    <property type="molecule type" value="Genomic_DNA"/>
</dbReference>
<evidence type="ECO:0000313" key="1">
    <source>
        <dbReference type="EMBL" id="CUW93631.1"/>
    </source>
</evidence>
<proteinExistence type="predicted"/>
<sequence length="76" mass="8275">MFRICAGVCAVLVQPTPFSSASCLEGLGFNAILPSSLIEDELETPDTFSLAAEHITLNSEKGNDRQYRAILLECTR</sequence>